<dbReference type="Proteomes" id="UP000887013">
    <property type="component" value="Unassembled WGS sequence"/>
</dbReference>
<accession>A0A8X6QVI2</accession>
<evidence type="ECO:0000313" key="1">
    <source>
        <dbReference type="EMBL" id="GFU46187.1"/>
    </source>
</evidence>
<sequence length="123" mass="14322">MSVRFHLNEYESRDREFGNALRTQSGGWEKKTTSRENEHVCLIVKGNRYHIPVQIVLELDTITGTRDRTIYRRLIQADLYASRLVDILRFSPNIARKGYALVQNFFRGIIRSYPGSCSPMNLD</sequence>
<proteinExistence type="predicted"/>
<reference evidence="1" key="1">
    <citation type="submission" date="2020-08" db="EMBL/GenBank/DDBJ databases">
        <title>Multicomponent nature underlies the extraordinary mechanical properties of spider dragline silk.</title>
        <authorList>
            <person name="Kono N."/>
            <person name="Nakamura H."/>
            <person name="Mori M."/>
            <person name="Yoshida Y."/>
            <person name="Ohtoshi R."/>
            <person name="Malay A.D."/>
            <person name="Moran D.A.P."/>
            <person name="Tomita M."/>
            <person name="Numata K."/>
            <person name="Arakawa K."/>
        </authorList>
    </citation>
    <scope>NUCLEOTIDE SEQUENCE</scope>
</reference>
<protein>
    <submittedName>
        <fullName evidence="1">Uncharacterized protein</fullName>
    </submittedName>
</protein>
<dbReference type="EMBL" id="BMAW01086132">
    <property type="protein sequence ID" value="GFU46187.1"/>
    <property type="molecule type" value="Genomic_DNA"/>
</dbReference>
<evidence type="ECO:0000313" key="2">
    <source>
        <dbReference type="Proteomes" id="UP000887013"/>
    </source>
</evidence>
<organism evidence="1 2">
    <name type="scientific">Nephila pilipes</name>
    <name type="common">Giant wood spider</name>
    <name type="synonym">Nephila maculata</name>
    <dbReference type="NCBI Taxonomy" id="299642"/>
    <lineage>
        <taxon>Eukaryota</taxon>
        <taxon>Metazoa</taxon>
        <taxon>Ecdysozoa</taxon>
        <taxon>Arthropoda</taxon>
        <taxon>Chelicerata</taxon>
        <taxon>Arachnida</taxon>
        <taxon>Araneae</taxon>
        <taxon>Araneomorphae</taxon>
        <taxon>Entelegynae</taxon>
        <taxon>Araneoidea</taxon>
        <taxon>Nephilidae</taxon>
        <taxon>Nephila</taxon>
    </lineage>
</organism>
<gene>
    <name evidence="1" type="ORF">NPIL_159141</name>
</gene>
<name>A0A8X6QVI2_NEPPI</name>
<dbReference type="AlphaFoldDB" id="A0A8X6QVI2"/>
<comment type="caution">
    <text evidence="1">The sequence shown here is derived from an EMBL/GenBank/DDBJ whole genome shotgun (WGS) entry which is preliminary data.</text>
</comment>
<keyword evidence="2" id="KW-1185">Reference proteome</keyword>